<dbReference type="EMBL" id="BSDC01000003">
    <property type="protein sequence ID" value="GLH67959.1"/>
    <property type="molecule type" value="Genomic_DNA"/>
</dbReference>
<name>A0ABQ5Q014_9BACT</name>
<dbReference type="Proteomes" id="UP001165044">
    <property type="component" value="Unassembled WGS sequence"/>
</dbReference>
<sequence>MATETFHASRWTKGNHLFVTVVEVTDTAVIRRKRSWFTVNEISIHLSKVASVRIETGLLWSDLTVESTGGSDPLTSHGHTKADARRIKELIEAAQSRGMR</sequence>
<keyword evidence="2" id="KW-1185">Reference proteome</keyword>
<protein>
    <recommendedName>
        <fullName evidence="3">PH domain-containing protein</fullName>
    </recommendedName>
</protein>
<evidence type="ECO:0008006" key="3">
    <source>
        <dbReference type="Google" id="ProtNLM"/>
    </source>
</evidence>
<organism evidence="1 2">
    <name type="scientific">Geothrix edaphica</name>
    <dbReference type="NCBI Taxonomy" id="2927976"/>
    <lineage>
        <taxon>Bacteria</taxon>
        <taxon>Pseudomonadati</taxon>
        <taxon>Acidobacteriota</taxon>
        <taxon>Holophagae</taxon>
        <taxon>Holophagales</taxon>
        <taxon>Holophagaceae</taxon>
        <taxon>Geothrix</taxon>
    </lineage>
</organism>
<reference evidence="1" key="1">
    <citation type="journal article" date="2023" name="Antonie Van Leeuwenhoek">
        <title>Mesoterricola silvestris gen. nov., sp. nov., Mesoterricola sediminis sp. nov., Geothrix oryzae sp. nov., Geothrix edaphica sp. nov., Geothrix rubra sp. nov., and Geothrix limicola sp. nov., six novel members of Acidobacteriota isolated from soils.</title>
        <authorList>
            <person name="Itoh H."/>
            <person name="Sugisawa Y."/>
            <person name="Mise K."/>
            <person name="Xu Z."/>
            <person name="Kuniyasu M."/>
            <person name="Ushijima N."/>
            <person name="Kawano K."/>
            <person name="Kobayashi E."/>
            <person name="Shiratori Y."/>
            <person name="Masuda Y."/>
            <person name="Senoo K."/>
        </authorList>
    </citation>
    <scope>NUCLEOTIDE SEQUENCE</scope>
    <source>
        <strain evidence="1">Red802</strain>
    </source>
</reference>
<accession>A0ABQ5Q014</accession>
<comment type="caution">
    <text evidence="1">The sequence shown here is derived from an EMBL/GenBank/DDBJ whole genome shotgun (WGS) entry which is preliminary data.</text>
</comment>
<proteinExistence type="predicted"/>
<evidence type="ECO:0000313" key="1">
    <source>
        <dbReference type="EMBL" id="GLH67959.1"/>
    </source>
</evidence>
<gene>
    <name evidence="1" type="ORF">GETHED_23230</name>
</gene>
<dbReference type="RefSeq" id="WP_285609513.1">
    <property type="nucleotide sequence ID" value="NZ_BSDC01000003.1"/>
</dbReference>
<evidence type="ECO:0000313" key="2">
    <source>
        <dbReference type="Proteomes" id="UP001165044"/>
    </source>
</evidence>